<dbReference type="RefSeq" id="WP_422863158.1">
    <property type="nucleotide sequence ID" value="NZ_JAMSKV010000003.1"/>
</dbReference>
<organism evidence="4 5">
    <name type="scientific">Endosaccharibacter trunci</name>
    <dbReference type="NCBI Taxonomy" id="2812733"/>
    <lineage>
        <taxon>Bacteria</taxon>
        <taxon>Pseudomonadati</taxon>
        <taxon>Pseudomonadota</taxon>
        <taxon>Alphaproteobacteria</taxon>
        <taxon>Acetobacterales</taxon>
        <taxon>Acetobacteraceae</taxon>
        <taxon>Endosaccharibacter</taxon>
    </lineage>
</organism>
<sequence>MADPAPLRVERDDLRRDQSRALVAAHLAGMHRDSPPDAVFALPVDALLAPDIRIWSAWRGDRIAGIGALRVLSDHAGEVKCMRTHADFLRQGVAAAILDRIVAEARAAGLKRLSLETGNGLAFQPALSLYRTKGFRDGAPFADYVENGHSVFLHRDLVGA</sequence>
<comment type="caution">
    <text evidence="4">The sequence shown here is derived from an EMBL/GenBank/DDBJ whole genome shotgun (WGS) entry which is preliminary data.</text>
</comment>
<protein>
    <submittedName>
        <fullName evidence="4">GNAT family N-acetyltransferase</fullName>
    </submittedName>
</protein>
<gene>
    <name evidence="4" type="ORF">NFI95_04480</name>
</gene>
<accession>A0ABT1W4M8</accession>
<dbReference type="EMBL" id="JAMSKV010000003">
    <property type="protein sequence ID" value="MCQ8277703.1"/>
    <property type="molecule type" value="Genomic_DNA"/>
</dbReference>
<dbReference type="PANTHER" id="PTHR43877:SF5">
    <property type="entry name" value="BLL8307 PROTEIN"/>
    <property type="match status" value="1"/>
</dbReference>
<keyword evidence="1" id="KW-0808">Transferase</keyword>
<evidence type="ECO:0000256" key="1">
    <source>
        <dbReference type="ARBA" id="ARBA00022679"/>
    </source>
</evidence>
<evidence type="ECO:0000259" key="3">
    <source>
        <dbReference type="PROSITE" id="PS51186"/>
    </source>
</evidence>
<dbReference type="Gene3D" id="3.40.630.30">
    <property type="match status" value="1"/>
</dbReference>
<dbReference type="InterPro" id="IPR016181">
    <property type="entry name" value="Acyl_CoA_acyltransferase"/>
</dbReference>
<dbReference type="Proteomes" id="UP001524587">
    <property type="component" value="Unassembled WGS sequence"/>
</dbReference>
<dbReference type="InterPro" id="IPR000182">
    <property type="entry name" value="GNAT_dom"/>
</dbReference>
<name>A0ABT1W4M8_9PROT</name>
<evidence type="ECO:0000313" key="5">
    <source>
        <dbReference type="Proteomes" id="UP001524587"/>
    </source>
</evidence>
<dbReference type="SUPFAM" id="SSF55729">
    <property type="entry name" value="Acyl-CoA N-acyltransferases (Nat)"/>
    <property type="match status" value="1"/>
</dbReference>
<dbReference type="InterPro" id="IPR050832">
    <property type="entry name" value="Bact_Acetyltransf"/>
</dbReference>
<keyword evidence="5" id="KW-1185">Reference proteome</keyword>
<evidence type="ECO:0000256" key="2">
    <source>
        <dbReference type="ARBA" id="ARBA00023315"/>
    </source>
</evidence>
<evidence type="ECO:0000313" key="4">
    <source>
        <dbReference type="EMBL" id="MCQ8277703.1"/>
    </source>
</evidence>
<reference evidence="4 5" key="1">
    <citation type="submission" date="2022-06" db="EMBL/GenBank/DDBJ databases">
        <title>Endosaccharibacter gen. nov., sp. nov., endophytic bacteria isolated from sugarcane.</title>
        <authorList>
            <person name="Pitiwittayakul N."/>
            <person name="Yukphan P."/>
            <person name="Charoenyingcharoen P."/>
            <person name="Tanasupawat S."/>
        </authorList>
    </citation>
    <scope>NUCLEOTIDE SEQUENCE [LARGE SCALE GENOMIC DNA]</scope>
    <source>
        <strain evidence="4 5">KSS8</strain>
    </source>
</reference>
<feature type="domain" description="N-acetyltransferase" evidence="3">
    <location>
        <begin position="12"/>
        <end position="158"/>
    </location>
</feature>
<dbReference type="CDD" id="cd04301">
    <property type="entry name" value="NAT_SF"/>
    <property type="match status" value="1"/>
</dbReference>
<keyword evidence="2" id="KW-0012">Acyltransferase</keyword>
<proteinExistence type="predicted"/>
<dbReference type="PANTHER" id="PTHR43877">
    <property type="entry name" value="AMINOALKYLPHOSPHONATE N-ACETYLTRANSFERASE-RELATED-RELATED"/>
    <property type="match status" value="1"/>
</dbReference>
<dbReference type="Pfam" id="PF00583">
    <property type="entry name" value="Acetyltransf_1"/>
    <property type="match status" value="1"/>
</dbReference>
<dbReference type="PROSITE" id="PS51186">
    <property type="entry name" value="GNAT"/>
    <property type="match status" value="1"/>
</dbReference>